<dbReference type="SMART" id="SM00072">
    <property type="entry name" value="GuKc"/>
    <property type="match status" value="1"/>
</dbReference>
<dbReference type="PANTHER" id="PTHR23117:SF13">
    <property type="entry name" value="GUANYLATE KINASE"/>
    <property type="match status" value="1"/>
</dbReference>
<dbReference type="InterPro" id="IPR027417">
    <property type="entry name" value="P-loop_NTPase"/>
</dbReference>
<feature type="domain" description="Guanylate kinase-like" evidence="14">
    <location>
        <begin position="8"/>
        <end position="187"/>
    </location>
</feature>
<evidence type="ECO:0000256" key="3">
    <source>
        <dbReference type="ARBA" id="ARBA00005790"/>
    </source>
</evidence>
<comment type="similarity">
    <text evidence="3 13">Belongs to the guanylate kinase family.</text>
</comment>
<evidence type="ECO:0000259" key="14">
    <source>
        <dbReference type="PROSITE" id="PS50052"/>
    </source>
</evidence>
<dbReference type="FunFam" id="3.30.63.10:FF:000005">
    <property type="entry name" value="Guanylate kinase"/>
    <property type="match status" value="1"/>
</dbReference>
<keyword evidence="7 13" id="KW-0808">Transferase</keyword>
<evidence type="ECO:0000256" key="6">
    <source>
        <dbReference type="ARBA" id="ARBA00022490"/>
    </source>
</evidence>
<sequence>MNKTERRGKIIVLVAPSGAGKTTLARRLLNEYPEIKFSTSATTRPPRKGEIEGEDYYFLNEDEFSRMIEGNAFLEWEYYSGYRYGTLQSEVDKLVDSGYFPLLDIEVKGALNVLEIYGSEAISIFIEPPSMDVLRQRLRKRGSETNVTLKKRLQRAEMEMNHARHFDHIVVNDDLDTAYEEIRTIIEPFITD</sequence>
<dbReference type="Pfam" id="PF00625">
    <property type="entry name" value="Guanylate_kin"/>
    <property type="match status" value="1"/>
</dbReference>
<dbReference type="GO" id="GO:0004385">
    <property type="term" value="F:GMP kinase activity"/>
    <property type="evidence" value="ECO:0007669"/>
    <property type="project" value="UniProtKB-UniRule"/>
</dbReference>
<dbReference type="Gene3D" id="3.30.63.10">
    <property type="entry name" value="Guanylate Kinase phosphate binding domain"/>
    <property type="match status" value="1"/>
</dbReference>
<evidence type="ECO:0000313" key="15">
    <source>
        <dbReference type="EMBL" id="SHE92624.1"/>
    </source>
</evidence>
<dbReference type="Gene3D" id="3.40.50.300">
    <property type="entry name" value="P-loop containing nucleotide triphosphate hydrolases"/>
    <property type="match status" value="1"/>
</dbReference>
<dbReference type="InterPro" id="IPR017665">
    <property type="entry name" value="Guanylate_kinase"/>
</dbReference>
<dbReference type="InterPro" id="IPR020590">
    <property type="entry name" value="Guanylate_kinase_CS"/>
</dbReference>
<dbReference type="RefSeq" id="WP_073060182.1">
    <property type="nucleotide sequence ID" value="NZ_FQUS01000004.1"/>
</dbReference>
<name>A0A1M4XGF1_9BACT</name>
<comment type="catalytic activity">
    <reaction evidence="12 13">
        <text>GMP + ATP = GDP + ADP</text>
        <dbReference type="Rhea" id="RHEA:20780"/>
        <dbReference type="ChEBI" id="CHEBI:30616"/>
        <dbReference type="ChEBI" id="CHEBI:58115"/>
        <dbReference type="ChEBI" id="CHEBI:58189"/>
        <dbReference type="ChEBI" id="CHEBI:456216"/>
        <dbReference type="EC" id="2.7.4.8"/>
    </reaction>
</comment>
<dbReference type="NCBIfam" id="TIGR03263">
    <property type="entry name" value="guanyl_kin"/>
    <property type="match status" value="1"/>
</dbReference>
<keyword evidence="10 13" id="KW-0067">ATP-binding</keyword>
<evidence type="ECO:0000256" key="1">
    <source>
        <dbReference type="ARBA" id="ARBA00003531"/>
    </source>
</evidence>
<gene>
    <name evidence="13" type="primary">gmk</name>
    <name evidence="15" type="ORF">SAMN05443144_104121</name>
</gene>
<evidence type="ECO:0000256" key="13">
    <source>
        <dbReference type="HAMAP-Rule" id="MF_00328"/>
    </source>
</evidence>
<evidence type="ECO:0000256" key="11">
    <source>
        <dbReference type="ARBA" id="ARBA00030128"/>
    </source>
</evidence>
<dbReference type="SUPFAM" id="SSF52540">
    <property type="entry name" value="P-loop containing nucleoside triphosphate hydrolases"/>
    <property type="match status" value="1"/>
</dbReference>
<evidence type="ECO:0000256" key="2">
    <source>
        <dbReference type="ARBA" id="ARBA00004496"/>
    </source>
</evidence>
<keyword evidence="16" id="KW-1185">Reference proteome</keyword>
<evidence type="ECO:0000256" key="7">
    <source>
        <dbReference type="ARBA" id="ARBA00022679"/>
    </source>
</evidence>
<dbReference type="PROSITE" id="PS50052">
    <property type="entry name" value="GUANYLATE_KINASE_2"/>
    <property type="match status" value="1"/>
</dbReference>
<evidence type="ECO:0000256" key="5">
    <source>
        <dbReference type="ARBA" id="ARBA00016296"/>
    </source>
</evidence>
<dbReference type="CDD" id="cd00071">
    <property type="entry name" value="GMPK"/>
    <property type="match status" value="1"/>
</dbReference>
<evidence type="ECO:0000256" key="10">
    <source>
        <dbReference type="ARBA" id="ARBA00022840"/>
    </source>
</evidence>
<dbReference type="PROSITE" id="PS00856">
    <property type="entry name" value="GUANYLATE_KINASE_1"/>
    <property type="match status" value="1"/>
</dbReference>
<dbReference type="OrthoDB" id="9808150at2"/>
<dbReference type="PANTHER" id="PTHR23117">
    <property type="entry name" value="GUANYLATE KINASE-RELATED"/>
    <property type="match status" value="1"/>
</dbReference>
<evidence type="ECO:0000256" key="9">
    <source>
        <dbReference type="ARBA" id="ARBA00022777"/>
    </source>
</evidence>
<keyword evidence="6 13" id="KW-0963">Cytoplasm</keyword>
<organism evidence="15 16">
    <name type="scientific">Fodinibius roseus</name>
    <dbReference type="NCBI Taxonomy" id="1194090"/>
    <lineage>
        <taxon>Bacteria</taxon>
        <taxon>Pseudomonadati</taxon>
        <taxon>Balneolota</taxon>
        <taxon>Balneolia</taxon>
        <taxon>Balneolales</taxon>
        <taxon>Balneolaceae</taxon>
        <taxon>Fodinibius</taxon>
    </lineage>
</organism>
<feature type="binding site" evidence="13">
    <location>
        <begin position="15"/>
        <end position="22"/>
    </location>
    <ligand>
        <name>ATP</name>
        <dbReference type="ChEBI" id="CHEBI:30616"/>
    </ligand>
</feature>
<reference evidence="15 16" key="1">
    <citation type="submission" date="2016-11" db="EMBL/GenBank/DDBJ databases">
        <authorList>
            <person name="Jaros S."/>
            <person name="Januszkiewicz K."/>
            <person name="Wedrychowicz H."/>
        </authorList>
    </citation>
    <scope>NUCLEOTIDE SEQUENCE [LARGE SCALE GENOMIC DNA]</scope>
    <source>
        <strain evidence="15 16">DSM 21986</strain>
    </source>
</reference>
<dbReference type="InterPro" id="IPR008145">
    <property type="entry name" value="GK/Ca_channel_bsu"/>
</dbReference>
<protein>
    <recommendedName>
        <fullName evidence="5 13">Guanylate kinase</fullName>
        <ecNumber evidence="4 13">2.7.4.8</ecNumber>
    </recommendedName>
    <alternativeName>
        <fullName evidence="11 13">GMP kinase</fullName>
    </alternativeName>
</protein>
<evidence type="ECO:0000313" key="16">
    <source>
        <dbReference type="Proteomes" id="UP000184041"/>
    </source>
</evidence>
<dbReference type="STRING" id="1194090.SAMN05443144_104121"/>
<evidence type="ECO:0000256" key="8">
    <source>
        <dbReference type="ARBA" id="ARBA00022741"/>
    </source>
</evidence>
<proteinExistence type="inferred from homology"/>
<dbReference type="EC" id="2.7.4.8" evidence="4 13"/>
<keyword evidence="8 13" id="KW-0547">Nucleotide-binding</keyword>
<dbReference type="HAMAP" id="MF_00328">
    <property type="entry name" value="Guanylate_kinase"/>
    <property type="match status" value="1"/>
</dbReference>
<dbReference type="GO" id="GO:0005829">
    <property type="term" value="C:cytosol"/>
    <property type="evidence" value="ECO:0007669"/>
    <property type="project" value="TreeGrafter"/>
</dbReference>
<evidence type="ECO:0000256" key="4">
    <source>
        <dbReference type="ARBA" id="ARBA00012961"/>
    </source>
</evidence>
<comment type="function">
    <text evidence="1 13">Essential for recycling GMP and indirectly, cGMP.</text>
</comment>
<keyword evidence="9 13" id="KW-0418">Kinase</keyword>
<dbReference type="InterPro" id="IPR008144">
    <property type="entry name" value="Guanylate_kin-like_dom"/>
</dbReference>
<dbReference type="EMBL" id="FQUS01000004">
    <property type="protein sequence ID" value="SHE92624.1"/>
    <property type="molecule type" value="Genomic_DNA"/>
</dbReference>
<dbReference type="GO" id="GO:0005524">
    <property type="term" value="F:ATP binding"/>
    <property type="evidence" value="ECO:0007669"/>
    <property type="project" value="UniProtKB-UniRule"/>
</dbReference>
<accession>A0A1M4XGF1</accession>
<dbReference type="AlphaFoldDB" id="A0A1M4XGF1"/>
<comment type="subcellular location">
    <subcellularLocation>
        <location evidence="2 13">Cytoplasm</location>
    </subcellularLocation>
</comment>
<evidence type="ECO:0000256" key="12">
    <source>
        <dbReference type="ARBA" id="ARBA00048594"/>
    </source>
</evidence>
<dbReference type="Proteomes" id="UP000184041">
    <property type="component" value="Unassembled WGS sequence"/>
</dbReference>